<sequence>MGVTPEQPAEQDLWTAVFHRRLSSSSECIHAFSPMAEALSAQTIDAEIDRIKDMLSATQAYRNFIKSPATRLPPEVLSKRYVSFG</sequence>
<evidence type="ECO:0000313" key="1">
    <source>
        <dbReference type="EMBL" id="KAI0056728.1"/>
    </source>
</evidence>
<name>A0ACB8SJW2_9AGAM</name>
<dbReference type="EMBL" id="MU277259">
    <property type="protein sequence ID" value="KAI0056728.1"/>
    <property type="molecule type" value="Genomic_DNA"/>
</dbReference>
<proteinExistence type="predicted"/>
<accession>A0ACB8SJW2</accession>
<reference evidence="1" key="2">
    <citation type="journal article" date="2022" name="New Phytol.">
        <title>Evolutionary transition to the ectomycorrhizal habit in the genomes of a hyperdiverse lineage of mushroom-forming fungi.</title>
        <authorList>
            <person name="Looney B."/>
            <person name="Miyauchi S."/>
            <person name="Morin E."/>
            <person name="Drula E."/>
            <person name="Courty P.E."/>
            <person name="Kohler A."/>
            <person name="Kuo A."/>
            <person name="LaButti K."/>
            <person name="Pangilinan J."/>
            <person name="Lipzen A."/>
            <person name="Riley R."/>
            <person name="Andreopoulos W."/>
            <person name="He G."/>
            <person name="Johnson J."/>
            <person name="Nolan M."/>
            <person name="Tritt A."/>
            <person name="Barry K.W."/>
            <person name="Grigoriev I.V."/>
            <person name="Nagy L.G."/>
            <person name="Hibbett D."/>
            <person name="Henrissat B."/>
            <person name="Matheny P.B."/>
            <person name="Labbe J."/>
            <person name="Martin F.M."/>
        </authorList>
    </citation>
    <scope>NUCLEOTIDE SEQUENCE</scope>
    <source>
        <strain evidence="1">HHB10654</strain>
    </source>
</reference>
<keyword evidence="2" id="KW-1185">Reference proteome</keyword>
<protein>
    <submittedName>
        <fullName evidence="1">Uncharacterized protein</fullName>
    </submittedName>
</protein>
<organism evidence="1 2">
    <name type="scientific">Artomyces pyxidatus</name>
    <dbReference type="NCBI Taxonomy" id="48021"/>
    <lineage>
        <taxon>Eukaryota</taxon>
        <taxon>Fungi</taxon>
        <taxon>Dikarya</taxon>
        <taxon>Basidiomycota</taxon>
        <taxon>Agaricomycotina</taxon>
        <taxon>Agaricomycetes</taxon>
        <taxon>Russulales</taxon>
        <taxon>Auriscalpiaceae</taxon>
        <taxon>Artomyces</taxon>
    </lineage>
</organism>
<gene>
    <name evidence="1" type="ORF">BV25DRAFT_1920759</name>
</gene>
<comment type="caution">
    <text evidence="1">The sequence shown here is derived from an EMBL/GenBank/DDBJ whole genome shotgun (WGS) entry which is preliminary data.</text>
</comment>
<reference evidence="1" key="1">
    <citation type="submission" date="2021-03" db="EMBL/GenBank/DDBJ databases">
        <authorList>
            <consortium name="DOE Joint Genome Institute"/>
            <person name="Ahrendt S."/>
            <person name="Looney B.P."/>
            <person name="Miyauchi S."/>
            <person name="Morin E."/>
            <person name="Drula E."/>
            <person name="Courty P.E."/>
            <person name="Chicoki N."/>
            <person name="Fauchery L."/>
            <person name="Kohler A."/>
            <person name="Kuo A."/>
            <person name="Labutti K."/>
            <person name="Pangilinan J."/>
            <person name="Lipzen A."/>
            <person name="Riley R."/>
            <person name="Andreopoulos W."/>
            <person name="He G."/>
            <person name="Johnson J."/>
            <person name="Barry K.W."/>
            <person name="Grigoriev I.V."/>
            <person name="Nagy L."/>
            <person name="Hibbett D."/>
            <person name="Henrissat B."/>
            <person name="Matheny P.B."/>
            <person name="Labbe J."/>
            <person name="Martin F."/>
        </authorList>
    </citation>
    <scope>NUCLEOTIDE SEQUENCE</scope>
    <source>
        <strain evidence="1">HHB10654</strain>
    </source>
</reference>
<dbReference type="Proteomes" id="UP000814140">
    <property type="component" value="Unassembled WGS sequence"/>
</dbReference>
<evidence type="ECO:0000313" key="2">
    <source>
        <dbReference type="Proteomes" id="UP000814140"/>
    </source>
</evidence>